<dbReference type="SUPFAM" id="SSF75217">
    <property type="entry name" value="alpha/beta knot"/>
    <property type="match status" value="1"/>
</dbReference>
<dbReference type="InterPro" id="IPR029026">
    <property type="entry name" value="tRNA_m1G_MTases_N"/>
</dbReference>
<keyword evidence="1 5" id="KW-0489">Methyltransferase</keyword>
<dbReference type="InterPro" id="IPR051259">
    <property type="entry name" value="rRNA_Methyltransferase"/>
</dbReference>
<dbReference type="Pfam" id="PF00588">
    <property type="entry name" value="SpoU_methylase"/>
    <property type="match status" value="1"/>
</dbReference>
<dbReference type="EMBL" id="JBHTCM010000006">
    <property type="protein sequence ID" value="MFC7332615.1"/>
    <property type="molecule type" value="Genomic_DNA"/>
</dbReference>
<feature type="domain" description="tRNA/rRNA methyltransferase SpoU type" evidence="4">
    <location>
        <begin position="7"/>
        <end position="139"/>
    </location>
</feature>
<evidence type="ECO:0000256" key="1">
    <source>
        <dbReference type="ARBA" id="ARBA00022603"/>
    </source>
</evidence>
<comment type="caution">
    <text evidence="5">The sequence shown here is derived from an EMBL/GenBank/DDBJ whole genome shotgun (WGS) entry which is preliminary data.</text>
</comment>
<dbReference type="PANTHER" id="PTHR43191:SF7">
    <property type="entry name" value="OBP33PEP LIKE PROTEIN"/>
    <property type="match status" value="1"/>
</dbReference>
<dbReference type="PANTHER" id="PTHR43191">
    <property type="entry name" value="RRNA METHYLTRANSFERASE 3"/>
    <property type="match status" value="1"/>
</dbReference>
<reference evidence="6" key="1">
    <citation type="journal article" date="2019" name="Int. J. Syst. Evol. Microbiol.">
        <title>The Global Catalogue of Microorganisms (GCM) 10K type strain sequencing project: providing services to taxonomists for standard genome sequencing and annotation.</title>
        <authorList>
            <consortium name="The Broad Institute Genomics Platform"/>
            <consortium name="The Broad Institute Genome Sequencing Center for Infectious Disease"/>
            <person name="Wu L."/>
            <person name="Ma J."/>
        </authorList>
    </citation>
    <scope>NUCLEOTIDE SEQUENCE [LARGE SCALE GENOMIC DNA]</scope>
    <source>
        <strain evidence="6">CGMCC 1.16275</strain>
    </source>
</reference>
<evidence type="ECO:0000259" key="4">
    <source>
        <dbReference type="Pfam" id="PF00588"/>
    </source>
</evidence>
<evidence type="ECO:0000313" key="6">
    <source>
        <dbReference type="Proteomes" id="UP001596456"/>
    </source>
</evidence>
<dbReference type="Proteomes" id="UP001596456">
    <property type="component" value="Unassembled WGS sequence"/>
</dbReference>
<proteinExistence type="predicted"/>
<keyword evidence="2" id="KW-0808">Transferase</keyword>
<dbReference type="Gene3D" id="3.40.1280.10">
    <property type="match status" value="1"/>
</dbReference>
<name>A0ABW2KTH6_9PROT</name>
<accession>A0ABW2KTH6</accession>
<dbReference type="GO" id="GO:0008168">
    <property type="term" value="F:methyltransferase activity"/>
    <property type="evidence" value="ECO:0007669"/>
    <property type="project" value="UniProtKB-KW"/>
</dbReference>
<dbReference type="InterPro" id="IPR001537">
    <property type="entry name" value="SpoU_MeTrfase"/>
</dbReference>
<feature type="region of interest" description="Disordered" evidence="3">
    <location>
        <begin position="154"/>
        <end position="188"/>
    </location>
</feature>
<dbReference type="GO" id="GO:0032259">
    <property type="term" value="P:methylation"/>
    <property type="evidence" value="ECO:0007669"/>
    <property type="project" value="UniProtKB-KW"/>
</dbReference>
<sequence>MRGYFALGAEGISKSGNVGTILRTGHAFGASFVFTVNAALDMAEVRRTDTSGGDEHVPLYVWDKVADMALPEGCQLVGVELTDDAVVLPSFRHPLRAAYVLGPERGSLSPAMVARCDHIVRIPTKFCVNVSVAAAVVMYDRMISLGRFAERPVRAGGPTDGPPVHVHGAQKIRNPASKRMRPLLGGRD</sequence>
<keyword evidence="6" id="KW-1185">Reference proteome</keyword>
<dbReference type="RefSeq" id="WP_377357128.1">
    <property type="nucleotide sequence ID" value="NZ_JBHTCM010000006.1"/>
</dbReference>
<evidence type="ECO:0000256" key="2">
    <source>
        <dbReference type="ARBA" id="ARBA00022679"/>
    </source>
</evidence>
<organism evidence="5 6">
    <name type="scientific">Rhodocista pekingensis</name>
    <dbReference type="NCBI Taxonomy" id="201185"/>
    <lineage>
        <taxon>Bacteria</taxon>
        <taxon>Pseudomonadati</taxon>
        <taxon>Pseudomonadota</taxon>
        <taxon>Alphaproteobacteria</taxon>
        <taxon>Rhodospirillales</taxon>
        <taxon>Azospirillaceae</taxon>
        <taxon>Rhodocista</taxon>
    </lineage>
</organism>
<protein>
    <submittedName>
        <fullName evidence="5">TrmH family RNA methyltransferase</fullName>
    </submittedName>
</protein>
<gene>
    <name evidence="5" type="ORF">ACFQPS_05520</name>
</gene>
<evidence type="ECO:0000256" key="3">
    <source>
        <dbReference type="SAM" id="MobiDB-lite"/>
    </source>
</evidence>
<evidence type="ECO:0000313" key="5">
    <source>
        <dbReference type="EMBL" id="MFC7332615.1"/>
    </source>
</evidence>
<dbReference type="InterPro" id="IPR029028">
    <property type="entry name" value="Alpha/beta_knot_MTases"/>
</dbReference>